<dbReference type="CDD" id="cd00158">
    <property type="entry name" value="RHOD"/>
    <property type="match status" value="1"/>
</dbReference>
<reference evidence="3 4" key="1">
    <citation type="journal article" date="2016" name="Antonie Van Leeuwenhoek">
        <title>Denitratimonas tolerans gen. nov., sp. nov., a denitrifying bacterium isolated from a bioreactor for tannery wastewater treatment.</title>
        <authorList>
            <person name="Han S.I."/>
            <person name="Kim J.O."/>
            <person name="Lee Y.R."/>
            <person name="Ekpeghere K.I."/>
            <person name="Koh S.C."/>
            <person name="Whang K.S."/>
        </authorList>
    </citation>
    <scope>NUCLEOTIDE SEQUENCE [LARGE SCALE GENOMIC DNA]</scope>
    <source>
        <strain evidence="3 4">KACC 17565</strain>
    </source>
</reference>
<dbReference type="InterPro" id="IPR036873">
    <property type="entry name" value="Rhodanese-like_dom_sf"/>
</dbReference>
<keyword evidence="1" id="KW-0472">Membrane</keyword>
<dbReference type="InterPro" id="IPR001763">
    <property type="entry name" value="Rhodanese-like_dom"/>
</dbReference>
<keyword evidence="4" id="KW-1185">Reference proteome</keyword>
<proteinExistence type="predicted"/>
<dbReference type="RefSeq" id="WP_337335496.1">
    <property type="nucleotide sequence ID" value="NZ_JBBDHC010000011.1"/>
</dbReference>
<feature type="domain" description="Rhodanese" evidence="2">
    <location>
        <begin position="52"/>
        <end position="142"/>
    </location>
</feature>
<dbReference type="Gene3D" id="3.40.250.10">
    <property type="entry name" value="Rhodanese-like domain"/>
    <property type="match status" value="1"/>
</dbReference>
<dbReference type="SUPFAM" id="SSF52821">
    <property type="entry name" value="Rhodanese/Cell cycle control phosphatase"/>
    <property type="match status" value="1"/>
</dbReference>
<accession>A0AAW9R5I8</accession>
<gene>
    <name evidence="3" type="ORF">WB794_08865</name>
</gene>
<sequence length="144" mass="15722">MLLERLPEFVSAHPILVLGFVAVTLALIANEFSRFTRGYKALTPALLTHLINRENALVVDVSPLNDFEKGHIVGSKNVVMSQFDPENKLLAKAQELPIAVVCRNGMVSGQAAKRLVKAGFKRVHWLDGGIGAWQAADLPLARGR</sequence>
<dbReference type="SMART" id="SM00450">
    <property type="entry name" value="RHOD"/>
    <property type="match status" value="1"/>
</dbReference>
<evidence type="ECO:0000313" key="3">
    <source>
        <dbReference type="EMBL" id="MEJ1249779.1"/>
    </source>
</evidence>
<feature type="transmembrane region" description="Helical" evidence="1">
    <location>
        <begin position="12"/>
        <end position="30"/>
    </location>
</feature>
<keyword evidence="1" id="KW-0812">Transmembrane</keyword>
<evidence type="ECO:0000313" key="4">
    <source>
        <dbReference type="Proteomes" id="UP001364472"/>
    </source>
</evidence>
<comment type="caution">
    <text evidence="3">The sequence shown here is derived from an EMBL/GenBank/DDBJ whole genome shotgun (WGS) entry which is preliminary data.</text>
</comment>
<dbReference type="PROSITE" id="PS50206">
    <property type="entry name" value="RHODANESE_3"/>
    <property type="match status" value="1"/>
</dbReference>
<organism evidence="3 4">
    <name type="scientific">Denitratimonas tolerans</name>
    <dbReference type="NCBI Taxonomy" id="1338420"/>
    <lineage>
        <taxon>Bacteria</taxon>
        <taxon>Pseudomonadati</taxon>
        <taxon>Pseudomonadota</taxon>
        <taxon>Gammaproteobacteria</taxon>
        <taxon>Lysobacterales</taxon>
        <taxon>Lysobacteraceae</taxon>
        <taxon>Denitratimonas</taxon>
    </lineage>
</organism>
<dbReference type="PANTHER" id="PTHR43031:SF18">
    <property type="entry name" value="RHODANESE-RELATED SULFURTRANSFERASES"/>
    <property type="match status" value="1"/>
</dbReference>
<dbReference type="EMBL" id="JBBDHC010000011">
    <property type="protein sequence ID" value="MEJ1249779.1"/>
    <property type="molecule type" value="Genomic_DNA"/>
</dbReference>
<dbReference type="Proteomes" id="UP001364472">
    <property type="component" value="Unassembled WGS sequence"/>
</dbReference>
<dbReference type="InterPro" id="IPR050229">
    <property type="entry name" value="GlpE_sulfurtransferase"/>
</dbReference>
<protein>
    <submittedName>
        <fullName evidence="3">Rhodanese-like domain-containing protein</fullName>
    </submittedName>
</protein>
<dbReference type="PANTHER" id="PTHR43031">
    <property type="entry name" value="FAD-DEPENDENT OXIDOREDUCTASE"/>
    <property type="match status" value="1"/>
</dbReference>
<evidence type="ECO:0000256" key="1">
    <source>
        <dbReference type="SAM" id="Phobius"/>
    </source>
</evidence>
<dbReference type="Pfam" id="PF00581">
    <property type="entry name" value="Rhodanese"/>
    <property type="match status" value="1"/>
</dbReference>
<name>A0AAW9R5I8_9GAMM</name>
<keyword evidence="1" id="KW-1133">Transmembrane helix</keyword>
<dbReference type="AlphaFoldDB" id="A0AAW9R5I8"/>
<evidence type="ECO:0000259" key="2">
    <source>
        <dbReference type="PROSITE" id="PS50206"/>
    </source>
</evidence>